<proteinExistence type="predicted"/>
<accession>A0A137PDF8</accession>
<evidence type="ECO:0000256" key="1">
    <source>
        <dbReference type="SAM" id="MobiDB-lite"/>
    </source>
</evidence>
<evidence type="ECO:0000313" key="2">
    <source>
        <dbReference type="EMBL" id="KXN73005.1"/>
    </source>
</evidence>
<evidence type="ECO:0000313" key="3">
    <source>
        <dbReference type="Proteomes" id="UP000070444"/>
    </source>
</evidence>
<protein>
    <recommendedName>
        <fullName evidence="4">SAM domain-containing protein</fullName>
    </recommendedName>
</protein>
<organism evidence="2 3">
    <name type="scientific">Conidiobolus coronatus (strain ATCC 28846 / CBS 209.66 / NRRL 28638)</name>
    <name type="common">Delacroixia coronata</name>
    <dbReference type="NCBI Taxonomy" id="796925"/>
    <lineage>
        <taxon>Eukaryota</taxon>
        <taxon>Fungi</taxon>
        <taxon>Fungi incertae sedis</taxon>
        <taxon>Zoopagomycota</taxon>
        <taxon>Entomophthoromycotina</taxon>
        <taxon>Entomophthoromycetes</taxon>
        <taxon>Entomophthorales</taxon>
        <taxon>Ancylistaceae</taxon>
        <taxon>Conidiobolus</taxon>
    </lineage>
</organism>
<dbReference type="AlphaFoldDB" id="A0A137PDF8"/>
<keyword evidence="3" id="KW-1185">Reference proteome</keyword>
<feature type="region of interest" description="Disordered" evidence="1">
    <location>
        <begin position="1"/>
        <end position="21"/>
    </location>
</feature>
<dbReference type="Proteomes" id="UP000070444">
    <property type="component" value="Unassembled WGS sequence"/>
</dbReference>
<name>A0A137PDF8_CONC2</name>
<evidence type="ECO:0008006" key="4">
    <source>
        <dbReference type="Google" id="ProtNLM"/>
    </source>
</evidence>
<reference evidence="2 3" key="1">
    <citation type="journal article" date="2015" name="Genome Biol. Evol.">
        <title>Phylogenomic analyses indicate that early fungi evolved digesting cell walls of algal ancestors of land plants.</title>
        <authorList>
            <person name="Chang Y."/>
            <person name="Wang S."/>
            <person name="Sekimoto S."/>
            <person name="Aerts A.L."/>
            <person name="Choi C."/>
            <person name="Clum A."/>
            <person name="LaButti K.M."/>
            <person name="Lindquist E.A."/>
            <person name="Yee Ngan C."/>
            <person name="Ohm R.A."/>
            <person name="Salamov A.A."/>
            <person name="Grigoriev I.V."/>
            <person name="Spatafora J.W."/>
            <person name="Berbee M.L."/>
        </authorList>
    </citation>
    <scope>NUCLEOTIDE SEQUENCE [LARGE SCALE GENOMIC DNA]</scope>
    <source>
        <strain evidence="2 3">NRRL 28638</strain>
    </source>
</reference>
<sequence length="287" mass="33683">MSTSESPETPSFEQLPLTPTFSPPQINSSLKTEISQDVHIELDQLEEILTHTKANMLNWTPMQVGNYMVTLWKLPPFMAKDIQHFCIETKLSGKKLLGLNDEGLLNLGFNNLWTSQLMLSLELIFKHFPDKLPLNKLCKTLQPKYHLSLKKSQKAKISTLKRMQNDLPTPIQQIFGEVENEFPWSKHSDDLDSFEEVDQEEEEEEEFFEEKSSFLKPFEELEYNLERHFKLTQILKPLTPFKSKSRSNDDKGEHWINLMDQVIYDYWWVWLGIGGLISYRLMKPNSR</sequence>
<feature type="compositionally biased region" description="Low complexity" evidence="1">
    <location>
        <begin position="1"/>
        <end position="11"/>
    </location>
</feature>
<dbReference type="EMBL" id="KQ964443">
    <property type="protein sequence ID" value="KXN73005.1"/>
    <property type="molecule type" value="Genomic_DNA"/>
</dbReference>
<gene>
    <name evidence="2" type="ORF">CONCODRAFT_77538</name>
</gene>